<evidence type="ECO:0000256" key="1">
    <source>
        <dbReference type="SAM" id="Coils"/>
    </source>
</evidence>
<reference evidence="3 4" key="1">
    <citation type="submission" date="2022-06" db="EMBL/GenBank/DDBJ databases">
        <title>Isolation of gut microbiota from human fecal samples.</title>
        <authorList>
            <person name="Pamer E.G."/>
            <person name="Barat B."/>
            <person name="Waligurski E."/>
            <person name="Medina S."/>
            <person name="Paddock L."/>
            <person name="Mostad J."/>
        </authorList>
    </citation>
    <scope>NUCLEOTIDE SEQUENCE [LARGE SCALE GENOMIC DNA]</scope>
    <source>
        <strain evidence="3 4">DFI.6.1</strain>
    </source>
</reference>
<accession>A0ABT1SJF3</accession>
<dbReference type="Pfam" id="PF03861">
    <property type="entry name" value="ANTAR"/>
    <property type="match status" value="1"/>
</dbReference>
<proteinExistence type="predicted"/>
<dbReference type="InterPro" id="IPR011006">
    <property type="entry name" value="CheY-like_superfamily"/>
</dbReference>
<evidence type="ECO:0000313" key="4">
    <source>
        <dbReference type="Proteomes" id="UP001524435"/>
    </source>
</evidence>
<dbReference type="Gene3D" id="1.10.10.10">
    <property type="entry name" value="Winged helix-like DNA-binding domain superfamily/Winged helix DNA-binding domain"/>
    <property type="match status" value="1"/>
</dbReference>
<gene>
    <name evidence="3" type="ORF">NE663_03655</name>
</gene>
<dbReference type="RefSeq" id="WP_256197501.1">
    <property type="nucleotide sequence ID" value="NZ_JANGCH010000003.1"/>
</dbReference>
<dbReference type="PROSITE" id="PS50921">
    <property type="entry name" value="ANTAR"/>
    <property type="match status" value="1"/>
</dbReference>
<dbReference type="InterPro" id="IPR008327">
    <property type="entry name" value="Sig_transdc_resp-reg_antiterm"/>
</dbReference>
<evidence type="ECO:0000313" key="3">
    <source>
        <dbReference type="EMBL" id="MCQ5121352.1"/>
    </source>
</evidence>
<evidence type="ECO:0000259" key="2">
    <source>
        <dbReference type="PROSITE" id="PS50921"/>
    </source>
</evidence>
<dbReference type="InterPro" id="IPR005561">
    <property type="entry name" value="ANTAR"/>
</dbReference>
<name>A0ABT1SJF3_9FIRM</name>
<dbReference type="InterPro" id="IPR036388">
    <property type="entry name" value="WH-like_DNA-bd_sf"/>
</dbReference>
<dbReference type="SUPFAM" id="SSF52172">
    <property type="entry name" value="CheY-like"/>
    <property type="match status" value="1"/>
</dbReference>
<keyword evidence="4" id="KW-1185">Reference proteome</keyword>
<sequence>MSLQERVYSVLVVSASKHFQTVMTELLPTSGYEPICFAGGVNQAKRLLAVRTFDFIIINSPLTDATGVHFAIDCCRGQNTVVLLLAGADVHDEVHEKVVAYGVFTLPKPTSRATLHQALRWMSSAREQLRRLEQNTSSIEERMEEIRMINRAKWLLIRELQMSEPEAHRYLEKNAMDHCISKKEAAKHIIKRYA</sequence>
<comment type="caution">
    <text evidence="3">The sequence shown here is derived from an EMBL/GenBank/DDBJ whole genome shotgun (WGS) entry which is preliminary data.</text>
</comment>
<organism evidence="3 4">
    <name type="scientific">Massilicoli timonensis</name>
    <dbReference type="NCBI Taxonomy" id="2015901"/>
    <lineage>
        <taxon>Bacteria</taxon>
        <taxon>Bacillati</taxon>
        <taxon>Bacillota</taxon>
        <taxon>Erysipelotrichia</taxon>
        <taxon>Erysipelotrichales</taxon>
        <taxon>Erysipelotrichaceae</taxon>
        <taxon>Massilicoli</taxon>
    </lineage>
</organism>
<keyword evidence="1" id="KW-0175">Coiled coil</keyword>
<feature type="coiled-coil region" evidence="1">
    <location>
        <begin position="115"/>
        <end position="149"/>
    </location>
</feature>
<dbReference type="EMBL" id="JANGCH010000003">
    <property type="protein sequence ID" value="MCQ5121352.1"/>
    <property type="molecule type" value="Genomic_DNA"/>
</dbReference>
<feature type="domain" description="ANTAR" evidence="2">
    <location>
        <begin position="129"/>
        <end position="190"/>
    </location>
</feature>
<dbReference type="SMART" id="SM01012">
    <property type="entry name" value="ANTAR"/>
    <property type="match status" value="1"/>
</dbReference>
<dbReference type="PIRSF" id="PIRSF036382">
    <property type="entry name" value="RR_antiterm"/>
    <property type="match status" value="1"/>
</dbReference>
<protein>
    <submittedName>
        <fullName evidence="3">ANTAR domain-containing protein</fullName>
    </submittedName>
</protein>
<dbReference type="Gene3D" id="3.40.50.2300">
    <property type="match status" value="1"/>
</dbReference>
<dbReference type="Proteomes" id="UP001524435">
    <property type="component" value="Unassembled WGS sequence"/>
</dbReference>